<dbReference type="OrthoDB" id="10611875at2759"/>
<feature type="compositionally biased region" description="Basic and acidic residues" evidence="1">
    <location>
        <begin position="1609"/>
        <end position="1621"/>
    </location>
</feature>
<evidence type="ECO:0000256" key="1">
    <source>
        <dbReference type="SAM" id="MobiDB-lite"/>
    </source>
</evidence>
<dbReference type="PANTHER" id="PTHR12295:SF30">
    <property type="entry name" value="PROTEIN FURRY"/>
    <property type="match status" value="1"/>
</dbReference>
<gene>
    <name evidence="2" type="ORF">TRFO_29182</name>
</gene>
<dbReference type="VEuPathDB" id="TrichDB:TRFO_29182"/>
<feature type="region of interest" description="Disordered" evidence="1">
    <location>
        <begin position="1609"/>
        <end position="1629"/>
    </location>
</feature>
<dbReference type="GO" id="GO:0030427">
    <property type="term" value="C:site of polarized growth"/>
    <property type="evidence" value="ECO:0007669"/>
    <property type="project" value="TreeGrafter"/>
</dbReference>
<dbReference type="InterPro" id="IPR039867">
    <property type="entry name" value="Furry/Tao3/Mor2"/>
</dbReference>
<comment type="caution">
    <text evidence="2">The sequence shown here is derived from an EMBL/GenBank/DDBJ whole genome shotgun (WGS) entry which is preliminary data.</text>
</comment>
<proteinExistence type="predicted"/>
<organism evidence="2 3">
    <name type="scientific">Tritrichomonas foetus</name>
    <dbReference type="NCBI Taxonomy" id="1144522"/>
    <lineage>
        <taxon>Eukaryota</taxon>
        <taxon>Metamonada</taxon>
        <taxon>Parabasalia</taxon>
        <taxon>Tritrichomonadida</taxon>
        <taxon>Tritrichomonadidae</taxon>
        <taxon>Tritrichomonas</taxon>
    </lineage>
</organism>
<evidence type="ECO:0000313" key="3">
    <source>
        <dbReference type="Proteomes" id="UP000179807"/>
    </source>
</evidence>
<keyword evidence="3" id="KW-1185">Reference proteome</keyword>
<protein>
    <submittedName>
        <fullName evidence="2">Uncharacterized protein</fullName>
    </submittedName>
</protein>
<dbReference type="GO" id="GO:0005938">
    <property type="term" value="C:cell cortex"/>
    <property type="evidence" value="ECO:0007669"/>
    <property type="project" value="TreeGrafter"/>
</dbReference>
<accession>A0A1J4JY49</accession>
<evidence type="ECO:0000313" key="2">
    <source>
        <dbReference type="EMBL" id="OHT03384.1"/>
    </source>
</evidence>
<reference evidence="2" key="1">
    <citation type="submission" date="2016-10" db="EMBL/GenBank/DDBJ databases">
        <authorList>
            <person name="Benchimol M."/>
            <person name="Almeida L.G."/>
            <person name="Vasconcelos A.T."/>
            <person name="Perreira-Neves A."/>
            <person name="Rosa I.A."/>
            <person name="Tasca T."/>
            <person name="Bogo M.R."/>
            <person name="de Souza W."/>
        </authorList>
    </citation>
    <scope>NUCLEOTIDE SEQUENCE [LARGE SCALE GENOMIC DNA]</scope>
    <source>
        <strain evidence="2">K</strain>
    </source>
</reference>
<name>A0A1J4JY49_9EUKA</name>
<dbReference type="PANTHER" id="PTHR12295">
    <property type="entry name" value="FURRY-RELATED"/>
    <property type="match status" value="1"/>
</dbReference>
<dbReference type="Proteomes" id="UP000179807">
    <property type="component" value="Unassembled WGS sequence"/>
</dbReference>
<dbReference type="EMBL" id="MLAK01000828">
    <property type="protein sequence ID" value="OHT03384.1"/>
    <property type="molecule type" value="Genomic_DNA"/>
</dbReference>
<sequence>MRQKKTYETPYIFRIVMSKLVHEDYRAIIQNETTRRPEIFNINNIENNSLFFETFPRDSIKYCDIISTLAEIAAYNPTSSAHFLSQCTRVLFQQKPLMIFRDFYDIQFPASVGKTQLSSTISSFLLLILITDLLCSIMVKYGVPEDPTFLIECGISICIYPLPILKFTKIILCQWSVIFSYISSKTPMAILDQMQKFIINKPELFFILIRYVRLDAPNCPVDDMLDYIRSHLNRAKGRNITSSMLISLSTFIMTYTGPPEALQFLYKIDSPLCDDPKFPGALDLMATLLNKMGREKSEIIEFYTTKVFPLAKTKEGMPTAARIFRQYICGNSLNPEWLFWVWGPQPRSNEYEYLKWNDHAGNYHEDFQKYFLNSPYFGECPHLLRDILVHLASFDFDYFTEKIFYHFGTRIDDSRFLTLLTTIPIINDPSFCEFSNISQDKIRNFDEKLGTMTNQVFFVESRKFPNDYGISSDQRDEFRLQIEKSTNTIDKINSSWFIDFGEQFEIKIAGVSAPIRTATPHLHIVKIIPYIINSESFGMYKWAERIILLSSYGDQVIARQAYHLCQIILKLPKRSIELVNQMLEMISTFQHDAVVFNCLKLLTESLDEIEPENPIDDNSTIYAIEYAAFISLASEHPMVRIVAYKLLMKVNKLLLNKGFYAHFENHIHAIESNVKHNILLQEFAKHPGHANIHEDAISLMTALYSKYQIPWLYFLSEFSKVIISANYVPLLKRIGNLSEKYTVSDSKNSFDTGILVILVGTAMDKNLVDDSLNVYLSTPFSTEKAPCFANNVVNIIKKAPKQKLSMIYTVLRHSNSSIITNLFAIRNIFVFNPDSDVLACTFTMVKCLEESNSLDKKDFSNLINLLTNANEWLMNFLSQTFKSDYRKKKNFSNLIDPDSEKFKKFEILLLNYFGIVQMWLSANQEQPIDKYNIFEHKEKPKILLLIYKLLKATNKKGIKNLFIKIKRYASQILIMIFSAGSIFPDNPTENVTIAGKGIKIPRFLKALSVSEKLGYHVMRPFLINYPAFIEYYIDRCFIEKSIMSDVYFDSIYGFLLDKGTDKSYLLPFSGVLFLLGLFRLKTGSLLARPFLQEFIPYYASQIKSKEIGQQLTDEMKKDIGNVPFKYFGVRLAEPIVRAGLNQLKNHEFQGSVKVMVDILDPWIRTFKLLPSQDNCMPSLNTTEKRLTKKQFLDDLMSVTFLRHPEHDFERLVEIWAILLEVKEHKNLIVSYIVENSNNKIKILLFNSLLERYPAILIKRLAQHCRLSYYAYINQQIKGDFDNEFWIVPVLVKAIKVCEQETNPYLPIFIHFTLLFHSNQTMKLLKRLCKRLQIAYSRRTLSSGSIQRIVKNIQISFKNCIPNSENFGEIWAKEAMRWVVGCGNLKLSHMSLIILNQLNYNFDDDDDSIVELLKGVMRATAYFMETSKGQEDHNSLYEFINDTFQLFIRHFTGHEQICYDYMNSFLKFIVPVDAYFSKMLRLYEICYQSPLTSDLARNSILQFLRPCFNELEADSEAKRTFDSFSQQIGENEPDRVDFDFVKAVLLRGSARKPENDREMVFNSNLEDLNRVLGHYAIMIETASADLKKRIYFLSSLILEKFEQDREIREKEAENNKHEMERRRALKRQRSRETPNSFKVVLEQHVEEEPTPLVISEDFVETEKYELNKQNLVCIFNSAAKMLPGNQEALDFIKKVSEIDPLIPTIPIFEDNNWDELAQTVIDILLRIGKQENEVVTLTDCKKISMASNLLDKTSKPKILPFTTQHDEIVNLKREESQRSGSYRVEKWMRMFSSIGMELHKKMADRVTPTRTIISEGSVVYDVLQPPTSFISEEKMTRAEVKLEILMTPAEFRQLAINEAKNHIVIEKE</sequence>
<dbReference type="GeneID" id="94841329"/>
<dbReference type="GO" id="GO:0000902">
    <property type="term" value="P:cell morphogenesis"/>
    <property type="evidence" value="ECO:0007669"/>
    <property type="project" value="InterPro"/>
</dbReference>
<dbReference type="RefSeq" id="XP_068356520.1">
    <property type="nucleotide sequence ID" value="XM_068506625.1"/>
</dbReference>